<evidence type="ECO:0000313" key="2">
    <source>
        <dbReference type="EMBL" id="MCG7504158.1"/>
    </source>
</evidence>
<comment type="caution">
    <text evidence="2">The sequence shown here is derived from an EMBL/GenBank/DDBJ whole genome shotgun (WGS) entry which is preliminary data.</text>
</comment>
<keyword evidence="3" id="KW-1185">Reference proteome</keyword>
<evidence type="ECO:0000313" key="3">
    <source>
        <dbReference type="Proteomes" id="UP001201701"/>
    </source>
</evidence>
<sequence length="298" mass="32610">MEATDVSGAVAAAKSIASTLELTVDHAVVLQNSNTLTLHLLPCDTLARVAPSGDHLMQSEIELAGLLAETGSPAAALEPRVPSRVYERDGFAVTFWTHYASGMPDVAPVDYAGSLRRLHVGMRKIGIATPHFTDRVAEAERLLVNRHLTPELADADREFLGGMLKNLIRTIVDKGAAEQLLHGEPHPGNLLATRFGPLFIDLETFCCGPVEFDLAHVPDAVVEHYPDVDHALLNECRALVLVMVAAWRWDADDQFPDGRRWGEHLIHTLREGPPWPSLDAMTRRLDGRHGLSTAPADR</sequence>
<organism evidence="2 3">
    <name type="scientific">Mesorhizobium retamae</name>
    <dbReference type="NCBI Taxonomy" id="2912854"/>
    <lineage>
        <taxon>Bacteria</taxon>
        <taxon>Pseudomonadati</taxon>
        <taxon>Pseudomonadota</taxon>
        <taxon>Alphaproteobacteria</taxon>
        <taxon>Hyphomicrobiales</taxon>
        <taxon>Phyllobacteriaceae</taxon>
        <taxon>Mesorhizobium</taxon>
    </lineage>
</organism>
<dbReference type="InterPro" id="IPR002575">
    <property type="entry name" value="Aminoglycoside_PTrfase"/>
</dbReference>
<dbReference type="RefSeq" id="WP_239362198.1">
    <property type="nucleotide sequence ID" value="NZ_JAKREW010000002.1"/>
</dbReference>
<dbReference type="Proteomes" id="UP001201701">
    <property type="component" value="Unassembled WGS sequence"/>
</dbReference>
<dbReference type="Gene3D" id="3.90.1200.10">
    <property type="match status" value="1"/>
</dbReference>
<feature type="domain" description="Aminoglycoside phosphotransferase" evidence="1">
    <location>
        <begin position="54"/>
        <end position="218"/>
    </location>
</feature>
<gene>
    <name evidence="2" type="ORF">L4923_03915</name>
</gene>
<reference evidence="2 3" key="1">
    <citation type="submission" date="2022-02" db="EMBL/GenBank/DDBJ databases">
        <title>Draft genome sequence of Mezorhizobium retamae strain IRAMC:0171 isolated from Retama raetam nodules.</title>
        <authorList>
            <person name="Bengaied R."/>
            <person name="Sbissi I."/>
            <person name="Huber K."/>
            <person name="Ghodbane F."/>
            <person name="Nouioui I."/>
            <person name="Tarhouni M."/>
            <person name="Gtari M."/>
        </authorList>
    </citation>
    <scope>NUCLEOTIDE SEQUENCE [LARGE SCALE GENOMIC DNA]</scope>
    <source>
        <strain evidence="2 3">IRAMC:0171</strain>
    </source>
</reference>
<dbReference type="EMBL" id="JAKREW010000002">
    <property type="protein sequence ID" value="MCG7504158.1"/>
    <property type="molecule type" value="Genomic_DNA"/>
</dbReference>
<evidence type="ECO:0000259" key="1">
    <source>
        <dbReference type="Pfam" id="PF01636"/>
    </source>
</evidence>
<dbReference type="Pfam" id="PF01636">
    <property type="entry name" value="APH"/>
    <property type="match status" value="1"/>
</dbReference>
<accession>A0ABS9Q9R9</accession>
<name>A0ABS9Q9R9_9HYPH</name>
<protein>
    <submittedName>
        <fullName evidence="2">Aminoglycoside phosphotransferase family protein</fullName>
    </submittedName>
</protein>
<proteinExistence type="predicted"/>
<dbReference type="InterPro" id="IPR011009">
    <property type="entry name" value="Kinase-like_dom_sf"/>
</dbReference>
<dbReference type="SUPFAM" id="SSF56112">
    <property type="entry name" value="Protein kinase-like (PK-like)"/>
    <property type="match status" value="1"/>
</dbReference>